<proteinExistence type="predicted"/>
<dbReference type="EMBL" id="BHVZ01000001">
    <property type="protein sequence ID" value="GCB28512.1"/>
    <property type="molecule type" value="Genomic_DNA"/>
</dbReference>
<evidence type="ECO:0000256" key="1">
    <source>
        <dbReference type="SAM" id="SignalP"/>
    </source>
</evidence>
<sequence length="268" mass="30190">MKNLRRMLACGLLLSQLFCGQAWAAEVHTPCYRNSVDTENSDFDKGEWKYRFTADSGQETVLTEGEKHTFLIINGGLSAEHIIIENGRAFMELGALCDALGLQREEVKDTALSGKTICVENEIYVPVRAFATRLGATVTYGMQEVMPMGNPCINLDNRAQKITKETAVQNVKEKLQLYDPMFRKSESYQKLTPYVGEMQTEFQKLQCVDETASFWVIKGVRLFLVDKATGEIYYKLGESDTGSGSYIETIGKLEETYEDLFENMLLCG</sequence>
<evidence type="ECO:0000313" key="3">
    <source>
        <dbReference type="Proteomes" id="UP000287361"/>
    </source>
</evidence>
<evidence type="ECO:0000313" key="2">
    <source>
        <dbReference type="EMBL" id="GCB28512.1"/>
    </source>
</evidence>
<keyword evidence="3" id="KW-1185">Reference proteome</keyword>
<feature type="chain" id="PRO_5019576312" description="Copper amine oxidase-like N-terminal domain-containing protein" evidence="1">
    <location>
        <begin position="25"/>
        <end position="268"/>
    </location>
</feature>
<reference evidence="2 3" key="1">
    <citation type="submission" date="2018-10" db="EMBL/GenBank/DDBJ databases">
        <title>Draft Genome Sequence of Anaerotignum sp. KCTC 15736.</title>
        <authorList>
            <person name="Choi S.H."/>
            <person name="Kim J.S."/>
            <person name="Kang S.W."/>
            <person name="Lee J.S."/>
            <person name="Park S.H."/>
        </authorList>
    </citation>
    <scope>NUCLEOTIDE SEQUENCE [LARGE SCALE GENOMIC DNA]</scope>
    <source>
        <strain evidence="2 3">KCTC 15736</strain>
    </source>
</reference>
<protein>
    <recommendedName>
        <fullName evidence="4">Copper amine oxidase-like N-terminal domain-containing protein</fullName>
    </recommendedName>
</protein>
<keyword evidence="1" id="KW-0732">Signal</keyword>
<accession>A0A401LAK8</accession>
<dbReference type="AlphaFoldDB" id="A0A401LAK8"/>
<dbReference type="Proteomes" id="UP000287361">
    <property type="component" value="Unassembled WGS sequence"/>
</dbReference>
<feature type="signal peptide" evidence="1">
    <location>
        <begin position="1"/>
        <end position="24"/>
    </location>
</feature>
<name>A0A401LAK8_9FIRM</name>
<dbReference type="OrthoDB" id="2103461at2"/>
<gene>
    <name evidence="2" type="ORF">KGMB03357_01730</name>
</gene>
<comment type="caution">
    <text evidence="2">The sequence shown here is derived from an EMBL/GenBank/DDBJ whole genome shotgun (WGS) entry which is preliminary data.</text>
</comment>
<organism evidence="2 3">
    <name type="scientific">Anaerotignum faecicola</name>
    <dbReference type="NCBI Taxonomy" id="2358141"/>
    <lineage>
        <taxon>Bacteria</taxon>
        <taxon>Bacillati</taxon>
        <taxon>Bacillota</taxon>
        <taxon>Clostridia</taxon>
        <taxon>Lachnospirales</taxon>
        <taxon>Anaerotignaceae</taxon>
        <taxon>Anaerotignum</taxon>
    </lineage>
</organism>
<evidence type="ECO:0008006" key="4">
    <source>
        <dbReference type="Google" id="ProtNLM"/>
    </source>
</evidence>